<dbReference type="EMBL" id="JXTB01000006">
    <property type="protein sequence ID" value="PON78953.1"/>
    <property type="molecule type" value="Genomic_DNA"/>
</dbReference>
<dbReference type="OrthoDB" id="10374081at2759"/>
<comment type="caution">
    <text evidence="1">The sequence shown here is derived from an EMBL/GenBank/DDBJ whole genome shotgun (WGS) entry which is preliminary data.</text>
</comment>
<evidence type="ECO:0000313" key="2">
    <source>
        <dbReference type="Proteomes" id="UP000237105"/>
    </source>
</evidence>
<keyword evidence="2" id="KW-1185">Reference proteome</keyword>
<gene>
    <name evidence="1" type="ORF">PanWU01x14_014540</name>
</gene>
<sequence>KQVFSFSTFKKETSTKLSSFLHFDNEFNIGDPSFRKAYSSPSSDDDKLSLMKEMVVTDLLEEEISHVISRNNMTLASYFNQQNIQVMHGGSIPSHVVIDCD</sequence>
<reference evidence="2" key="1">
    <citation type="submission" date="2016-06" db="EMBL/GenBank/DDBJ databases">
        <title>Parallel loss of symbiosis genes in relatives of nitrogen-fixing non-legume Parasponia.</title>
        <authorList>
            <person name="Van Velzen R."/>
            <person name="Holmer R."/>
            <person name="Bu F."/>
            <person name="Rutten L."/>
            <person name="Van Zeijl A."/>
            <person name="Liu W."/>
            <person name="Santuari L."/>
            <person name="Cao Q."/>
            <person name="Sharma T."/>
            <person name="Shen D."/>
            <person name="Roswanjaya Y."/>
            <person name="Wardhani T."/>
            <person name="Kalhor M.S."/>
            <person name="Jansen J."/>
            <person name="Van den Hoogen J."/>
            <person name="Gungor B."/>
            <person name="Hartog M."/>
            <person name="Hontelez J."/>
            <person name="Verver J."/>
            <person name="Yang W.-C."/>
            <person name="Schijlen E."/>
            <person name="Repin R."/>
            <person name="Schilthuizen M."/>
            <person name="Schranz E."/>
            <person name="Heidstra R."/>
            <person name="Miyata K."/>
            <person name="Fedorova E."/>
            <person name="Kohlen W."/>
            <person name="Bisseling T."/>
            <person name="Smit S."/>
            <person name="Geurts R."/>
        </authorList>
    </citation>
    <scope>NUCLEOTIDE SEQUENCE [LARGE SCALE GENOMIC DNA]</scope>
    <source>
        <strain evidence="2">cv. WU1-14</strain>
    </source>
</reference>
<name>A0A2P5E097_PARAD</name>
<accession>A0A2P5E097</accession>
<proteinExistence type="predicted"/>
<evidence type="ECO:0000313" key="1">
    <source>
        <dbReference type="EMBL" id="PON78953.1"/>
    </source>
</evidence>
<protein>
    <submittedName>
        <fullName evidence="1">Uncharacterized protein</fullName>
    </submittedName>
</protein>
<feature type="non-terminal residue" evidence="1">
    <location>
        <position position="1"/>
    </location>
</feature>
<dbReference type="Proteomes" id="UP000237105">
    <property type="component" value="Unassembled WGS sequence"/>
</dbReference>
<dbReference type="AlphaFoldDB" id="A0A2P5E097"/>
<organism evidence="1 2">
    <name type="scientific">Parasponia andersonii</name>
    <name type="common">Sponia andersonii</name>
    <dbReference type="NCBI Taxonomy" id="3476"/>
    <lineage>
        <taxon>Eukaryota</taxon>
        <taxon>Viridiplantae</taxon>
        <taxon>Streptophyta</taxon>
        <taxon>Embryophyta</taxon>
        <taxon>Tracheophyta</taxon>
        <taxon>Spermatophyta</taxon>
        <taxon>Magnoliopsida</taxon>
        <taxon>eudicotyledons</taxon>
        <taxon>Gunneridae</taxon>
        <taxon>Pentapetalae</taxon>
        <taxon>rosids</taxon>
        <taxon>fabids</taxon>
        <taxon>Rosales</taxon>
        <taxon>Cannabaceae</taxon>
        <taxon>Parasponia</taxon>
    </lineage>
</organism>